<accession>A0ACC2KAM4</accession>
<gene>
    <name evidence="1" type="ORF">MRB53_014317</name>
</gene>
<protein>
    <submittedName>
        <fullName evidence="1">Uncharacterized protein</fullName>
    </submittedName>
</protein>
<proteinExistence type="predicted"/>
<dbReference type="Proteomes" id="UP001234297">
    <property type="component" value="Chromosome 4"/>
</dbReference>
<reference evidence="1 2" key="1">
    <citation type="journal article" date="2022" name="Hortic Res">
        <title>A haplotype resolved chromosomal level avocado genome allows analysis of novel avocado genes.</title>
        <authorList>
            <person name="Nath O."/>
            <person name="Fletcher S.J."/>
            <person name="Hayward A."/>
            <person name="Shaw L.M."/>
            <person name="Masouleh A.K."/>
            <person name="Furtado A."/>
            <person name="Henry R.J."/>
            <person name="Mitter N."/>
        </authorList>
    </citation>
    <scope>NUCLEOTIDE SEQUENCE [LARGE SCALE GENOMIC DNA]</scope>
    <source>
        <strain evidence="2">cv. Hass</strain>
    </source>
</reference>
<sequence>MVVLLPHFDPTASRTTGPIQLRFSTSSALSKNPGPPAARANLPPVTTASSQAILQGAFSLPLPLTSPPTPRPLAPLLPSPTPVFPNRNYVSPFPQSGVQELITTVAPLLPAPSTISKLPAPSTQPSFIKPTGGSPVPALQTVSPLSGVAWDPAQLLLLQKHLDSLLPSQGLLSTAPQSSNNQPPQKSYASFFPPMVLSHPSNFSSFGSERWEAHS</sequence>
<evidence type="ECO:0000313" key="1">
    <source>
        <dbReference type="EMBL" id="KAJ8618131.1"/>
    </source>
</evidence>
<dbReference type="EMBL" id="CM056812">
    <property type="protein sequence ID" value="KAJ8618131.1"/>
    <property type="molecule type" value="Genomic_DNA"/>
</dbReference>
<organism evidence="1 2">
    <name type="scientific">Persea americana</name>
    <name type="common">Avocado</name>
    <dbReference type="NCBI Taxonomy" id="3435"/>
    <lineage>
        <taxon>Eukaryota</taxon>
        <taxon>Viridiplantae</taxon>
        <taxon>Streptophyta</taxon>
        <taxon>Embryophyta</taxon>
        <taxon>Tracheophyta</taxon>
        <taxon>Spermatophyta</taxon>
        <taxon>Magnoliopsida</taxon>
        <taxon>Magnoliidae</taxon>
        <taxon>Laurales</taxon>
        <taxon>Lauraceae</taxon>
        <taxon>Persea</taxon>
    </lineage>
</organism>
<evidence type="ECO:0000313" key="2">
    <source>
        <dbReference type="Proteomes" id="UP001234297"/>
    </source>
</evidence>
<keyword evidence="2" id="KW-1185">Reference proteome</keyword>
<comment type="caution">
    <text evidence="1">The sequence shown here is derived from an EMBL/GenBank/DDBJ whole genome shotgun (WGS) entry which is preliminary data.</text>
</comment>
<name>A0ACC2KAM4_PERAE</name>